<name>A0ABT9MD16_9DEIO</name>
<feature type="compositionally biased region" description="Polar residues" evidence="1">
    <location>
        <begin position="839"/>
        <end position="853"/>
    </location>
</feature>
<organism evidence="4 5">
    <name type="scientific">Deinococcus enclensis</name>
    <dbReference type="NCBI Taxonomy" id="1049582"/>
    <lineage>
        <taxon>Bacteria</taxon>
        <taxon>Thermotogati</taxon>
        <taxon>Deinococcota</taxon>
        <taxon>Deinococci</taxon>
        <taxon>Deinococcales</taxon>
        <taxon>Deinococcaceae</taxon>
        <taxon>Deinococcus</taxon>
    </lineage>
</organism>
<dbReference type="Pfam" id="PF07510">
    <property type="entry name" value="GmrSD_C"/>
    <property type="match status" value="1"/>
</dbReference>
<feature type="domain" description="GmrSD restriction endonucleases C-terminal" evidence="3">
    <location>
        <begin position="426"/>
        <end position="560"/>
    </location>
</feature>
<dbReference type="Pfam" id="PF03235">
    <property type="entry name" value="GmrSD_N"/>
    <property type="match status" value="1"/>
</dbReference>
<comment type="caution">
    <text evidence="4">The sequence shown here is derived from an EMBL/GenBank/DDBJ whole genome shotgun (WGS) entry which is preliminary data.</text>
</comment>
<evidence type="ECO:0000259" key="2">
    <source>
        <dbReference type="Pfam" id="PF03235"/>
    </source>
</evidence>
<dbReference type="PANTHER" id="PTHR35149">
    <property type="entry name" value="SLL5132 PROTEIN"/>
    <property type="match status" value="1"/>
</dbReference>
<accession>A0ABT9MD16</accession>
<evidence type="ECO:0000313" key="5">
    <source>
        <dbReference type="Proteomes" id="UP001232163"/>
    </source>
</evidence>
<protein>
    <submittedName>
        <fullName evidence="4">Uncharacterized protein with ParB-like and HNH nuclease domain/predicted transport protein</fullName>
    </submittedName>
</protein>
<dbReference type="RefSeq" id="WP_307466007.1">
    <property type="nucleotide sequence ID" value="NZ_JAURUR010000004.1"/>
</dbReference>
<proteinExistence type="predicted"/>
<reference evidence="4 5" key="1">
    <citation type="submission" date="2023-07" db="EMBL/GenBank/DDBJ databases">
        <title>Genomic Encyclopedia of Type Strains, Phase IV (KMG-IV): sequencing the most valuable type-strain genomes for metagenomic binning, comparative biology and taxonomic classification.</title>
        <authorList>
            <person name="Goeker M."/>
        </authorList>
    </citation>
    <scope>NUCLEOTIDE SEQUENCE [LARGE SCALE GENOMIC DNA]</scope>
    <source>
        <strain evidence="4 5">NIO-1023</strain>
    </source>
</reference>
<evidence type="ECO:0000259" key="3">
    <source>
        <dbReference type="Pfam" id="PF07510"/>
    </source>
</evidence>
<gene>
    <name evidence="4" type="ORF">QO006_001892</name>
</gene>
<dbReference type="InterPro" id="IPR004919">
    <property type="entry name" value="GmrSD_N"/>
</dbReference>
<keyword evidence="5" id="KW-1185">Reference proteome</keyword>
<feature type="domain" description="GmrSD restriction endonucleases N-terminal" evidence="2">
    <location>
        <begin position="9"/>
        <end position="225"/>
    </location>
</feature>
<evidence type="ECO:0000256" key="1">
    <source>
        <dbReference type="SAM" id="MobiDB-lite"/>
    </source>
</evidence>
<feature type="region of interest" description="Disordered" evidence="1">
    <location>
        <begin position="819"/>
        <end position="853"/>
    </location>
</feature>
<feature type="compositionally biased region" description="Polar residues" evidence="1">
    <location>
        <begin position="821"/>
        <end position="830"/>
    </location>
</feature>
<dbReference type="PANTHER" id="PTHR35149:SF2">
    <property type="entry name" value="DUF262 DOMAIN-CONTAINING PROTEIN"/>
    <property type="match status" value="1"/>
</dbReference>
<dbReference type="EMBL" id="JAURUR010000004">
    <property type="protein sequence ID" value="MDP9764467.1"/>
    <property type="molecule type" value="Genomic_DNA"/>
</dbReference>
<dbReference type="Proteomes" id="UP001232163">
    <property type="component" value="Unassembled WGS sequence"/>
</dbReference>
<dbReference type="InterPro" id="IPR011089">
    <property type="entry name" value="GmrSD_C"/>
</dbReference>
<evidence type="ECO:0000313" key="4">
    <source>
        <dbReference type="EMBL" id="MDP9764467.1"/>
    </source>
</evidence>
<sequence>MQAFVNPILKLLDGNNQYVVPRYQRPYSWKLEQCRQLWQDIQELAKVGQGKHFMGSVVYVQESSGGAAGGATYQVIDGQQRVTTLTLLLAALAGALKANEDARQFSDVVTSEMVRESFMKNRPGEQRFKLVLSRDDKETLMHVLDPGRVPLPTKPATRVLENYKYFQELLSSADANLESIYQALWNLVAVDISLDRNQDNPQLIFESLNSTGLDLTQSDLTRNYVLMSLSASEQADLYDHYWHPMEEYFKGQLKKKVPVFDYFVRDFVTVRRELSQSPQLDDVYSAFKKYVLEEDRSESMSDVIRDMHKLAGYYAALVNPEKYESDEKVRRAIQDLQAMELDVWLPLGLQAYEAWKGDKLDTESLVKVLQFVESYMFRRWAVDLSSAGLNKIFPSLIPQLAEVSGEEYLTTLQDALYQLQSTRRFPSDEEFKAQLVGRNLYASRSWARYTLGKLESKNKAFHGPADYTIEHIMPQNEKPSAEWREMLGENWQDVQDKYLHTLGNLTLTKYNPEMSDHPFIQKRDMAGGFKDAGLFLNRSIRELDHWDEQTIVQRAAELAEKAVTIWPALQPSQALKDKLAQRQEARTEATTEDFLKTASPALRDLFEQTRDAVLELHADMQEVPTAVYIAYKAGTNITDLLPRPGNDVIRAFLNIPFAELDDPQGIAENVAGRGKHGNGEAQVILRTPADIPAYIELVQQALNYQLARSARGGGSASSDKFAAMSPEAAQILAAVEAQCQSLGLKAIDRDYYRSFADDSTLVEVYPRRNWLRVWVKVPHKDLTPENQQRWQSGGKYKAWIVRNISSLSEAVGVKELVAQAQRGQSADQTPSTPPIEEGGQTQASSNDSQAADG</sequence>